<name>A0A3P7IN29_STRVU</name>
<evidence type="ECO:0000313" key="1">
    <source>
        <dbReference type="EMBL" id="VDM69183.1"/>
    </source>
</evidence>
<organism evidence="1 2">
    <name type="scientific">Strongylus vulgaris</name>
    <name type="common">Blood worm</name>
    <dbReference type="NCBI Taxonomy" id="40348"/>
    <lineage>
        <taxon>Eukaryota</taxon>
        <taxon>Metazoa</taxon>
        <taxon>Ecdysozoa</taxon>
        <taxon>Nematoda</taxon>
        <taxon>Chromadorea</taxon>
        <taxon>Rhabditida</taxon>
        <taxon>Rhabditina</taxon>
        <taxon>Rhabditomorpha</taxon>
        <taxon>Strongyloidea</taxon>
        <taxon>Strongylidae</taxon>
        <taxon>Strongylus</taxon>
    </lineage>
</organism>
<evidence type="ECO:0000313" key="2">
    <source>
        <dbReference type="Proteomes" id="UP000270094"/>
    </source>
</evidence>
<reference evidence="1 2" key="1">
    <citation type="submission" date="2018-11" db="EMBL/GenBank/DDBJ databases">
        <authorList>
            <consortium name="Pathogen Informatics"/>
        </authorList>
    </citation>
    <scope>NUCLEOTIDE SEQUENCE [LARGE SCALE GENOMIC DNA]</scope>
</reference>
<gene>
    <name evidence="1" type="ORF">SVUK_LOCUS4181</name>
</gene>
<accession>A0A3P7IN29</accession>
<protein>
    <submittedName>
        <fullName evidence="1">Uncharacterized protein</fullName>
    </submittedName>
</protein>
<dbReference type="EMBL" id="UYYB01011378">
    <property type="protein sequence ID" value="VDM69183.1"/>
    <property type="molecule type" value="Genomic_DNA"/>
</dbReference>
<proteinExistence type="predicted"/>
<sequence length="183" mass="20899">MLVALFSGKLFSHCLQYDHPSAIVANLIVTLVRLNQLDSARLVFLKHALQIIEDFANLVTDCMFAEKRRMKKNSAQDIQSTFLSPDLLLVLDCFCGTSKRKQVKASAKNEKKKFHRVNDMQLFELTEFLQNIWLKEAEKSGDTHSVDRLVAWTMVNRLELTPKFAERIAEVKSRTTSSSSPHS</sequence>
<keyword evidence="2" id="KW-1185">Reference proteome</keyword>
<dbReference type="Proteomes" id="UP000270094">
    <property type="component" value="Unassembled WGS sequence"/>
</dbReference>
<dbReference type="AlphaFoldDB" id="A0A3P7IN29"/>
<dbReference type="OrthoDB" id="5874249at2759"/>